<keyword evidence="2" id="KW-1133">Transmembrane helix</keyword>
<keyword evidence="2" id="KW-0812">Transmembrane</keyword>
<dbReference type="InterPro" id="IPR025646">
    <property type="entry name" value="DUF4350"/>
</dbReference>
<feature type="domain" description="DUF4350" evidence="3">
    <location>
        <begin position="66"/>
        <end position="235"/>
    </location>
</feature>
<dbReference type="AlphaFoldDB" id="A0A939PEU8"/>
<comment type="caution">
    <text evidence="4">The sequence shown here is derived from an EMBL/GenBank/DDBJ whole genome shotgun (WGS) entry which is preliminary data.</text>
</comment>
<keyword evidence="5" id="KW-1185">Reference proteome</keyword>
<dbReference type="Proteomes" id="UP000669179">
    <property type="component" value="Unassembled WGS sequence"/>
</dbReference>
<proteinExistence type="predicted"/>
<organism evidence="4 5">
    <name type="scientific">Actinomadura barringtoniae</name>
    <dbReference type="NCBI Taxonomy" id="1427535"/>
    <lineage>
        <taxon>Bacteria</taxon>
        <taxon>Bacillati</taxon>
        <taxon>Actinomycetota</taxon>
        <taxon>Actinomycetes</taxon>
        <taxon>Streptosporangiales</taxon>
        <taxon>Thermomonosporaceae</taxon>
        <taxon>Actinomadura</taxon>
    </lineage>
</organism>
<name>A0A939PEU8_9ACTN</name>
<feature type="transmembrane region" description="Helical" evidence="2">
    <location>
        <begin position="36"/>
        <end position="54"/>
    </location>
</feature>
<dbReference type="Pfam" id="PF14258">
    <property type="entry name" value="DUF4350"/>
    <property type="match status" value="1"/>
</dbReference>
<evidence type="ECO:0000256" key="2">
    <source>
        <dbReference type="SAM" id="Phobius"/>
    </source>
</evidence>
<keyword evidence="2" id="KW-0472">Membrane</keyword>
<reference evidence="4" key="1">
    <citation type="submission" date="2021-03" db="EMBL/GenBank/DDBJ databases">
        <authorList>
            <person name="Kanchanasin P."/>
            <person name="Saeng-In P."/>
            <person name="Phongsopitanun W."/>
            <person name="Yuki M."/>
            <person name="Kudo T."/>
            <person name="Ohkuma M."/>
            <person name="Tanasupawat S."/>
        </authorList>
    </citation>
    <scope>NUCLEOTIDE SEQUENCE</scope>
    <source>
        <strain evidence="4">GKU 128</strain>
    </source>
</reference>
<evidence type="ECO:0000313" key="5">
    <source>
        <dbReference type="Proteomes" id="UP000669179"/>
    </source>
</evidence>
<sequence length="403" mass="42028">MTPPASGTSSGPSGGASGGEPTARQVAGRRWRASRGVIGTILVLILVTIVIAALKPSGKPDDLDPTSASQGGTRALAETLRQHGTPVSVARNSEQAVQQATSTTVLVVTRPERLTRTDVDRLKRAGGDVLLVEPSRDLLDALAPGVQEAVPTFEAADQPDCTLPAAVMAGSVGFGEAQLYEAPPGATSCYKSDGLGRLVQIQTVGGRTVTVIGSADPLTNKNLADDGNAALAMNLAGARSSVVWLMPDLPTAGEGGDRSFMDLVPFGVKLFVLQSLVAVALLALWRSRRLGPVVAEALPVVVRSSETVEGRSRLYRAHRARDRAADALRAGARERLVPLLGLPRSAAQDPASAQEIVTAIAARTTHDEATINAALYGPEPGDDVQLVGLTDFLDDLERQVHDS</sequence>
<protein>
    <submittedName>
        <fullName evidence="4">DUF4350 domain-containing protein</fullName>
    </submittedName>
</protein>
<feature type="region of interest" description="Disordered" evidence="1">
    <location>
        <begin position="1"/>
        <end position="30"/>
    </location>
</feature>
<accession>A0A939PEU8</accession>
<evidence type="ECO:0000259" key="3">
    <source>
        <dbReference type="Pfam" id="PF14258"/>
    </source>
</evidence>
<evidence type="ECO:0000313" key="4">
    <source>
        <dbReference type="EMBL" id="MBO2448409.1"/>
    </source>
</evidence>
<evidence type="ECO:0000256" key="1">
    <source>
        <dbReference type="SAM" id="MobiDB-lite"/>
    </source>
</evidence>
<dbReference type="EMBL" id="JAGEOJ010000005">
    <property type="protein sequence ID" value="MBO2448409.1"/>
    <property type="molecule type" value="Genomic_DNA"/>
</dbReference>
<gene>
    <name evidence="4" type="ORF">J4573_15000</name>
</gene>
<feature type="compositionally biased region" description="Low complexity" evidence="1">
    <location>
        <begin position="1"/>
        <end position="11"/>
    </location>
</feature>